<protein>
    <submittedName>
        <fullName evidence="1">XRE family transcriptional regulator</fullName>
    </submittedName>
</protein>
<name>A0ABX8R2Q1_9ACTN</name>
<proteinExistence type="predicted"/>
<evidence type="ECO:0000313" key="2">
    <source>
        <dbReference type="Proteomes" id="UP001049518"/>
    </source>
</evidence>
<accession>A0ABX8R2Q1</accession>
<keyword evidence="2" id="KW-1185">Reference proteome</keyword>
<gene>
    <name evidence="1" type="ORF">AGRA3207_006087</name>
</gene>
<dbReference type="EMBL" id="CP059572">
    <property type="protein sequence ID" value="QXJ24709.1"/>
    <property type="molecule type" value="Genomic_DNA"/>
</dbReference>
<evidence type="ECO:0000313" key="1">
    <source>
        <dbReference type="EMBL" id="QXJ24709.1"/>
    </source>
</evidence>
<organism evidence="1 2">
    <name type="scientific">Actinomadura graeca</name>
    <dbReference type="NCBI Taxonomy" id="2750812"/>
    <lineage>
        <taxon>Bacteria</taxon>
        <taxon>Bacillati</taxon>
        <taxon>Actinomycetota</taxon>
        <taxon>Actinomycetes</taxon>
        <taxon>Streptosporangiales</taxon>
        <taxon>Thermomonosporaceae</taxon>
        <taxon>Actinomadura</taxon>
    </lineage>
</organism>
<dbReference type="RefSeq" id="WP_231330598.1">
    <property type="nucleotide sequence ID" value="NZ_CP059572.1"/>
</dbReference>
<reference evidence="1" key="1">
    <citation type="submission" date="2020-07" db="EMBL/GenBank/DDBJ databases">
        <authorList>
            <person name="Tarantini F.S."/>
            <person name="Hong K.W."/>
            <person name="Chan K.G."/>
        </authorList>
    </citation>
    <scope>NUCLEOTIDE SEQUENCE</scope>
    <source>
        <strain evidence="1">32-07</strain>
    </source>
</reference>
<dbReference type="Proteomes" id="UP001049518">
    <property type="component" value="Chromosome"/>
</dbReference>
<sequence length="329" mass="35613">MKRRTALQIISAITAGTAIPPGATKIMFSGLDDSLGRPLDLPEWEATVHQYGQAIVSRPAGALIKDLTADVVTVSELLDRPDSATDQAALFRISAGLSGILAIDLGDVGEKRAARIAWNIARRTADASGDQDLRVWARGRAAQDAFWLERPRTVVMTLAAEAIEIADGKPSAGLARAHAVRVYAAADGDDASEAEKALRDLKDVFARLPQDTDDQSVLAYRESQLHWAESYAQTWRGDRHAETSLANTLSLYPLHATAPRENLSLMKAAVLIKNREVDAGLDHALATMENSHRGAAGRIRLVKQVLRILPENARTLPVARELHAFTAAN</sequence>